<feature type="non-terminal residue" evidence="2">
    <location>
        <position position="131"/>
    </location>
</feature>
<reference evidence="2" key="1">
    <citation type="submission" date="2023-03" db="EMBL/GenBank/DDBJ databases">
        <title>Massive genome expansion in bonnet fungi (Mycena s.s.) driven by repeated elements and novel gene families across ecological guilds.</title>
        <authorList>
            <consortium name="Lawrence Berkeley National Laboratory"/>
            <person name="Harder C.B."/>
            <person name="Miyauchi S."/>
            <person name="Viragh M."/>
            <person name="Kuo A."/>
            <person name="Thoen E."/>
            <person name="Andreopoulos B."/>
            <person name="Lu D."/>
            <person name="Skrede I."/>
            <person name="Drula E."/>
            <person name="Henrissat B."/>
            <person name="Morin E."/>
            <person name="Kohler A."/>
            <person name="Barry K."/>
            <person name="LaButti K."/>
            <person name="Morin E."/>
            <person name="Salamov A."/>
            <person name="Lipzen A."/>
            <person name="Mereny Z."/>
            <person name="Hegedus B."/>
            <person name="Baldrian P."/>
            <person name="Stursova M."/>
            <person name="Weitz H."/>
            <person name="Taylor A."/>
            <person name="Grigoriev I.V."/>
            <person name="Nagy L.G."/>
            <person name="Martin F."/>
            <person name="Kauserud H."/>
        </authorList>
    </citation>
    <scope>NUCLEOTIDE SEQUENCE</scope>
    <source>
        <strain evidence="2">CBHHK067</strain>
    </source>
</reference>
<proteinExistence type="predicted"/>
<dbReference type="Proteomes" id="UP001221757">
    <property type="component" value="Unassembled WGS sequence"/>
</dbReference>
<organism evidence="2 3">
    <name type="scientific">Mycena rosella</name>
    <name type="common">Pink bonnet</name>
    <name type="synonym">Agaricus rosellus</name>
    <dbReference type="NCBI Taxonomy" id="1033263"/>
    <lineage>
        <taxon>Eukaryota</taxon>
        <taxon>Fungi</taxon>
        <taxon>Dikarya</taxon>
        <taxon>Basidiomycota</taxon>
        <taxon>Agaricomycotina</taxon>
        <taxon>Agaricomycetes</taxon>
        <taxon>Agaricomycetidae</taxon>
        <taxon>Agaricales</taxon>
        <taxon>Marasmiineae</taxon>
        <taxon>Mycenaceae</taxon>
        <taxon>Mycena</taxon>
    </lineage>
</organism>
<protein>
    <recommendedName>
        <fullName evidence="1">DUF6589 domain-containing protein</fullName>
    </recommendedName>
</protein>
<evidence type="ECO:0000313" key="2">
    <source>
        <dbReference type="EMBL" id="KAJ7691361.1"/>
    </source>
</evidence>
<dbReference type="AlphaFoldDB" id="A0AAD7GJ04"/>
<accession>A0AAD7GJ04</accession>
<dbReference type="InterPro" id="IPR046496">
    <property type="entry name" value="DUF6589"/>
</dbReference>
<gene>
    <name evidence="2" type="ORF">B0H17DRAFT_902384</name>
</gene>
<feature type="non-terminal residue" evidence="2">
    <location>
        <position position="1"/>
    </location>
</feature>
<comment type="caution">
    <text evidence="2">The sequence shown here is derived from an EMBL/GenBank/DDBJ whole genome shotgun (WGS) entry which is preliminary data.</text>
</comment>
<keyword evidence="3" id="KW-1185">Reference proteome</keyword>
<sequence>GKFIEGDLMQEHYNRWLEDMVRRCGGEFDDKFYRQTIAPNVQHFLQIKEDIESAFDLKRRGKAHTSPHLRDETKVLLCMYKEEELHFFRSGRTMGHAAVNRFDRGYQRLDEGKMAEFLERSAVYAEIVRDM</sequence>
<dbReference type="Pfam" id="PF20231">
    <property type="entry name" value="DUF6589"/>
    <property type="match status" value="1"/>
</dbReference>
<name>A0AAD7GJ04_MYCRO</name>
<feature type="domain" description="DUF6589" evidence="1">
    <location>
        <begin position="1"/>
        <end position="64"/>
    </location>
</feature>
<evidence type="ECO:0000313" key="3">
    <source>
        <dbReference type="Proteomes" id="UP001221757"/>
    </source>
</evidence>
<dbReference type="EMBL" id="JARKIE010000059">
    <property type="protein sequence ID" value="KAJ7691361.1"/>
    <property type="molecule type" value="Genomic_DNA"/>
</dbReference>
<evidence type="ECO:0000259" key="1">
    <source>
        <dbReference type="Pfam" id="PF20231"/>
    </source>
</evidence>